<proteinExistence type="inferred from homology"/>
<dbReference type="Gene3D" id="1.10.12.10">
    <property type="entry name" value="Lyase 2-enoyl-coa Hydratase, Chain A, domain 2"/>
    <property type="match status" value="1"/>
</dbReference>
<dbReference type="PANTHER" id="PTHR43802">
    <property type="entry name" value="ENOYL-COA HYDRATASE"/>
    <property type="match status" value="1"/>
</dbReference>
<organism evidence="2">
    <name type="scientific">freshwater metagenome</name>
    <dbReference type="NCBI Taxonomy" id="449393"/>
    <lineage>
        <taxon>unclassified sequences</taxon>
        <taxon>metagenomes</taxon>
        <taxon>ecological metagenomes</taxon>
    </lineage>
</organism>
<dbReference type="Gene3D" id="3.90.226.10">
    <property type="entry name" value="2-enoyl-CoA Hydratase, Chain A, domain 1"/>
    <property type="match status" value="1"/>
</dbReference>
<gene>
    <name evidence="2" type="ORF">UFOPK1722_01105</name>
</gene>
<dbReference type="CDD" id="cd06558">
    <property type="entry name" value="crotonase-like"/>
    <property type="match status" value="1"/>
</dbReference>
<accession>A0A6J6F4Z1</accession>
<dbReference type="InterPro" id="IPR001753">
    <property type="entry name" value="Enoyl-CoA_hydra/iso"/>
</dbReference>
<sequence>MSASIDPVKNYETLIVERDGGVVTITFNRPKSKNSVNGVMWVELIEVLNEIQHNGDDRVVVFTGAGNEFCSGADLSSIGSREGQTKARQHGHYYYSMREVSTAILAIHRLPQPTIAKVRGVAVGVGCNIAFGCDLVAASDNARFSEIFSKRGLSLDGGGSWILPRRIGMHKAKELAFFADILTAEEADRFGLLNKVVPDAELDAFVGEWCERLLALPPIALAQSKRMLNNAMQVTMEEALDDEGIAQSVNFSTKDTAEAITAWIQKRVPIFKGR</sequence>
<reference evidence="2" key="1">
    <citation type="submission" date="2020-05" db="EMBL/GenBank/DDBJ databases">
        <authorList>
            <person name="Chiriac C."/>
            <person name="Salcher M."/>
            <person name="Ghai R."/>
            <person name="Kavagutti S V."/>
        </authorList>
    </citation>
    <scope>NUCLEOTIDE SEQUENCE</scope>
</reference>
<comment type="similarity">
    <text evidence="1">Belongs to the enoyl-CoA hydratase/isomerase family.</text>
</comment>
<dbReference type="InterPro" id="IPR014748">
    <property type="entry name" value="Enoyl-CoA_hydra_C"/>
</dbReference>
<name>A0A6J6F4Z1_9ZZZZ</name>
<dbReference type="PANTHER" id="PTHR43802:SF1">
    <property type="entry name" value="IP11341P-RELATED"/>
    <property type="match status" value="1"/>
</dbReference>
<evidence type="ECO:0000256" key="1">
    <source>
        <dbReference type="ARBA" id="ARBA00005254"/>
    </source>
</evidence>
<dbReference type="Pfam" id="PF00378">
    <property type="entry name" value="ECH_1"/>
    <property type="match status" value="1"/>
</dbReference>
<evidence type="ECO:0000313" key="2">
    <source>
        <dbReference type="EMBL" id="CAB4581984.1"/>
    </source>
</evidence>
<dbReference type="AlphaFoldDB" id="A0A6J6F4Z1"/>
<dbReference type="SUPFAM" id="SSF52096">
    <property type="entry name" value="ClpP/crotonase"/>
    <property type="match status" value="1"/>
</dbReference>
<dbReference type="InterPro" id="IPR029045">
    <property type="entry name" value="ClpP/crotonase-like_dom_sf"/>
</dbReference>
<protein>
    <submittedName>
        <fullName evidence="2">Unannotated protein</fullName>
    </submittedName>
</protein>
<dbReference type="EMBL" id="CAEZTS010000092">
    <property type="protein sequence ID" value="CAB4581984.1"/>
    <property type="molecule type" value="Genomic_DNA"/>
</dbReference>